<protein>
    <submittedName>
        <fullName evidence="1">DUF1403 family protein</fullName>
    </submittedName>
</protein>
<dbReference type="Proteomes" id="UP000316801">
    <property type="component" value="Unassembled WGS sequence"/>
</dbReference>
<organism evidence="1 2">
    <name type="scientific">Rhizobium straminoryzae</name>
    <dbReference type="NCBI Taxonomy" id="1387186"/>
    <lineage>
        <taxon>Bacteria</taxon>
        <taxon>Pseudomonadati</taxon>
        <taxon>Pseudomonadota</taxon>
        <taxon>Alphaproteobacteria</taxon>
        <taxon>Hyphomicrobiales</taxon>
        <taxon>Rhizobiaceae</taxon>
        <taxon>Rhizobium/Agrobacterium group</taxon>
        <taxon>Rhizobium</taxon>
    </lineage>
</organism>
<evidence type="ECO:0000313" key="1">
    <source>
        <dbReference type="EMBL" id="TRL42674.1"/>
    </source>
</evidence>
<accession>A0A549THT4</accession>
<reference evidence="1 2" key="1">
    <citation type="submission" date="2019-07" db="EMBL/GenBank/DDBJ databases">
        <title>Ln-dependent methylotrophs.</title>
        <authorList>
            <person name="Tani A."/>
        </authorList>
    </citation>
    <scope>NUCLEOTIDE SEQUENCE [LARGE SCALE GENOMIC DNA]</scope>
    <source>
        <strain evidence="1 2">SM12</strain>
    </source>
</reference>
<dbReference type="AlphaFoldDB" id="A0A549THT4"/>
<dbReference type="EMBL" id="VJMG01000004">
    <property type="protein sequence ID" value="TRL42674.1"/>
    <property type="molecule type" value="Genomic_DNA"/>
</dbReference>
<name>A0A549THT4_9HYPH</name>
<gene>
    <name evidence="1" type="ORF">FNA46_01415</name>
</gene>
<comment type="caution">
    <text evidence="1">The sequence shown here is derived from an EMBL/GenBank/DDBJ whole genome shotgun (WGS) entry which is preliminary data.</text>
</comment>
<keyword evidence="2" id="KW-1185">Reference proteome</keyword>
<evidence type="ECO:0000313" key="2">
    <source>
        <dbReference type="Proteomes" id="UP000316801"/>
    </source>
</evidence>
<proteinExistence type="predicted"/>
<sequence length="316" mass="34349">MSPAADVRPVPDPSFQLPGWAGRRVAVTSEAEAAFLAGAALLALDRVVRADYPWAGAWRQRLALRSAVSAVRLAGRREDEAALRDGWVLRRPADEPGPSGNLYAAWKRLASRPPTLNEANLRQVVSLLDLPWIDELSGLPALCERLRVETASAPSAMAQGMARVSALGVPYELLGWWLADALLAEMMQWPAAVPLLMAERFSPRLRSEGSQRRLLPGEANFASALSLVLADAVRHALTLAGEMDRRATRLLAVAPKLRAKGAGDAIDLLLGEDAVSGSLTTPRLSRFASRRLFDRLLDLEAVRELSGRPNFRIFGI</sequence>
<dbReference type="InterPro" id="IPR009843">
    <property type="entry name" value="DUF1403"/>
</dbReference>
<dbReference type="RefSeq" id="WP_142880556.1">
    <property type="nucleotide sequence ID" value="NZ_VJMG01000004.1"/>
</dbReference>
<dbReference type="Pfam" id="PF07183">
    <property type="entry name" value="DUF1403"/>
    <property type="match status" value="1"/>
</dbReference>